<dbReference type="Proteomes" id="UP001054945">
    <property type="component" value="Unassembled WGS sequence"/>
</dbReference>
<sequence length="140" mass="15855">MIHIKGFDLKSGNSPAHAHSLGKAKKKKPFLLHSSTHREARFVEIRKPLRFHESASISTSRSFVNVNNTWRNTCSQNLSIRQQNYSPFARSPIPVAGPLPATMTPTPPSEWKESSRITNDSCRVERHPFFSRNESSCEPL</sequence>
<name>A0AAV4QTV3_CAEEX</name>
<proteinExistence type="predicted"/>
<evidence type="ECO:0000313" key="3">
    <source>
        <dbReference type="Proteomes" id="UP001054945"/>
    </source>
</evidence>
<organism evidence="2 3">
    <name type="scientific">Caerostris extrusa</name>
    <name type="common">Bark spider</name>
    <name type="synonym">Caerostris bankana</name>
    <dbReference type="NCBI Taxonomy" id="172846"/>
    <lineage>
        <taxon>Eukaryota</taxon>
        <taxon>Metazoa</taxon>
        <taxon>Ecdysozoa</taxon>
        <taxon>Arthropoda</taxon>
        <taxon>Chelicerata</taxon>
        <taxon>Arachnida</taxon>
        <taxon>Araneae</taxon>
        <taxon>Araneomorphae</taxon>
        <taxon>Entelegynae</taxon>
        <taxon>Araneoidea</taxon>
        <taxon>Araneidae</taxon>
        <taxon>Caerostris</taxon>
    </lineage>
</organism>
<dbReference type="EMBL" id="BPLR01006657">
    <property type="protein sequence ID" value="GIY11540.1"/>
    <property type="molecule type" value="Genomic_DNA"/>
</dbReference>
<accession>A0AAV4QTV3</accession>
<reference evidence="2 3" key="1">
    <citation type="submission" date="2021-06" db="EMBL/GenBank/DDBJ databases">
        <title>Caerostris extrusa draft genome.</title>
        <authorList>
            <person name="Kono N."/>
            <person name="Arakawa K."/>
        </authorList>
    </citation>
    <scope>NUCLEOTIDE SEQUENCE [LARGE SCALE GENOMIC DNA]</scope>
</reference>
<evidence type="ECO:0000256" key="1">
    <source>
        <dbReference type="SAM" id="MobiDB-lite"/>
    </source>
</evidence>
<dbReference type="AlphaFoldDB" id="A0AAV4QTV3"/>
<protein>
    <submittedName>
        <fullName evidence="2">Uncharacterized protein</fullName>
    </submittedName>
</protein>
<feature type="region of interest" description="Disordered" evidence="1">
    <location>
        <begin position="1"/>
        <end position="28"/>
    </location>
</feature>
<evidence type="ECO:0000313" key="2">
    <source>
        <dbReference type="EMBL" id="GIY11540.1"/>
    </source>
</evidence>
<comment type="caution">
    <text evidence="2">The sequence shown here is derived from an EMBL/GenBank/DDBJ whole genome shotgun (WGS) entry which is preliminary data.</text>
</comment>
<feature type="region of interest" description="Disordered" evidence="1">
    <location>
        <begin position="96"/>
        <end position="119"/>
    </location>
</feature>
<keyword evidence="3" id="KW-1185">Reference proteome</keyword>
<gene>
    <name evidence="2" type="ORF">CEXT_109761</name>
</gene>